<name>A0A485K735_9STRA</name>
<dbReference type="AlphaFoldDB" id="A0A485K735"/>
<evidence type="ECO:0000313" key="3">
    <source>
        <dbReference type="EMBL" id="KAF0720533.1"/>
    </source>
</evidence>
<keyword evidence="5" id="KW-1185">Reference proteome</keyword>
<evidence type="ECO:0000256" key="2">
    <source>
        <dbReference type="SAM" id="MobiDB-lite"/>
    </source>
</evidence>
<dbReference type="OrthoDB" id="79775at2759"/>
<organism evidence="4 5">
    <name type="scientific">Aphanomyces stellatus</name>
    <dbReference type="NCBI Taxonomy" id="120398"/>
    <lineage>
        <taxon>Eukaryota</taxon>
        <taxon>Sar</taxon>
        <taxon>Stramenopiles</taxon>
        <taxon>Oomycota</taxon>
        <taxon>Saprolegniomycetes</taxon>
        <taxon>Saprolegniales</taxon>
        <taxon>Verrucalvaceae</taxon>
        <taxon>Aphanomyces</taxon>
    </lineage>
</organism>
<reference evidence="3" key="2">
    <citation type="submission" date="2019-06" db="EMBL/GenBank/DDBJ databases">
        <title>Genomics analysis of Aphanomyces spp. identifies a new class of oomycete effector associated with host adaptation.</title>
        <authorList>
            <person name="Gaulin E."/>
        </authorList>
    </citation>
    <scope>NUCLEOTIDE SEQUENCE</scope>
    <source>
        <strain evidence="3">CBS 578.67</strain>
    </source>
</reference>
<dbReference type="Proteomes" id="UP000332933">
    <property type="component" value="Unassembled WGS sequence"/>
</dbReference>
<dbReference type="EMBL" id="CAADRA010000010">
    <property type="protein sequence ID" value="VFT77478.1"/>
    <property type="molecule type" value="Genomic_DNA"/>
</dbReference>
<protein>
    <submittedName>
        <fullName evidence="4">Aste57867_252 protein</fullName>
    </submittedName>
</protein>
<gene>
    <name evidence="4" type="primary">Aste57867_252</name>
    <name evidence="3" type="ORF">As57867_000252</name>
    <name evidence="4" type="ORF">ASTE57867_252</name>
</gene>
<evidence type="ECO:0000313" key="4">
    <source>
        <dbReference type="EMBL" id="VFT77478.1"/>
    </source>
</evidence>
<keyword evidence="1" id="KW-0175">Coiled coil</keyword>
<reference evidence="4 5" key="1">
    <citation type="submission" date="2019-03" db="EMBL/GenBank/DDBJ databases">
        <authorList>
            <person name="Gaulin E."/>
            <person name="Dumas B."/>
        </authorList>
    </citation>
    <scope>NUCLEOTIDE SEQUENCE [LARGE SCALE GENOMIC DNA]</scope>
    <source>
        <strain evidence="4">CBS 568.67</strain>
    </source>
</reference>
<dbReference type="EMBL" id="VJMH01000010">
    <property type="protein sequence ID" value="KAF0720533.1"/>
    <property type="molecule type" value="Genomic_DNA"/>
</dbReference>
<sequence length="528" mass="58940">MSSSRIAEAVPFALDDKEEEVRMTNTATMRGDASYDERVEEANAAKEVRVQEAVAAIAKAKELATVVIERDAAELEAHLKAEEDASLAAFRATLEDKRKKKRDAAVHHDEKVIEAVCAASLLEYTERERAEKQLELDEQQRQAMANAKRRELESTTAAARQSKTDAVLHVMELKCKANEAKMQARKAIEEYETKERERQERIAQLAESEAEHELQLQLDAMNRKKEEAKQRRLESEQRAAEAARRAEELRQNAFEAAKKMREAAKDGLEATLAKEEQLREQQYANQLGAVQATKEAARLKREEAERRAVEATRRAEELRNQAVDAARQMRNTSKAGVEAVLAKEEQLREQQYANQLGAMNATKEAATLKREEAERRAVDAARRAEELRHQAVDAARLMRSASKTGMEAVLEKEEQVRAHQFTTQLNVVQAEKDEATRHRLEKEEHALAARARAESLTQAVAAANASEATTVEREHVAAVQAEGSPAAAPTNEPDKTGVGVVDTTPTRVAAAMLTPESARTKKKKCEIM</sequence>
<proteinExistence type="predicted"/>
<evidence type="ECO:0000256" key="1">
    <source>
        <dbReference type="SAM" id="Coils"/>
    </source>
</evidence>
<feature type="region of interest" description="Disordered" evidence="2">
    <location>
        <begin position="480"/>
        <end position="500"/>
    </location>
</feature>
<feature type="coiled-coil region" evidence="1">
    <location>
        <begin position="122"/>
        <end position="390"/>
    </location>
</feature>
<evidence type="ECO:0000313" key="5">
    <source>
        <dbReference type="Proteomes" id="UP000332933"/>
    </source>
</evidence>
<accession>A0A485K735</accession>